<evidence type="ECO:0000313" key="4">
    <source>
        <dbReference type="Proteomes" id="UP001595797"/>
    </source>
</evidence>
<feature type="compositionally biased region" description="Low complexity" evidence="1">
    <location>
        <begin position="234"/>
        <end position="272"/>
    </location>
</feature>
<feature type="transmembrane region" description="Helical" evidence="2">
    <location>
        <begin position="108"/>
        <end position="126"/>
    </location>
</feature>
<keyword evidence="2" id="KW-1133">Transmembrane helix</keyword>
<name>A0ABV9THZ2_9MICC</name>
<dbReference type="RefSeq" id="WP_277550365.1">
    <property type="nucleotide sequence ID" value="NZ_JARAMH010000003.1"/>
</dbReference>
<accession>A0ABV9THZ2</accession>
<evidence type="ECO:0000256" key="1">
    <source>
        <dbReference type="SAM" id="MobiDB-lite"/>
    </source>
</evidence>
<reference evidence="4" key="1">
    <citation type="journal article" date="2019" name="Int. J. Syst. Evol. Microbiol.">
        <title>The Global Catalogue of Microorganisms (GCM) 10K type strain sequencing project: providing services to taxonomists for standard genome sequencing and annotation.</title>
        <authorList>
            <consortium name="The Broad Institute Genomics Platform"/>
            <consortium name="The Broad Institute Genome Sequencing Center for Infectious Disease"/>
            <person name="Wu L."/>
            <person name="Ma J."/>
        </authorList>
    </citation>
    <scope>NUCLEOTIDE SEQUENCE [LARGE SCALE GENOMIC DNA]</scope>
    <source>
        <strain evidence="4">CGMCC 4.6946</strain>
    </source>
</reference>
<protein>
    <submittedName>
        <fullName evidence="3">Pr6Pr family membrane protein</fullName>
    </submittedName>
</protein>
<feature type="transmembrane region" description="Helical" evidence="2">
    <location>
        <begin position="133"/>
        <end position="154"/>
    </location>
</feature>
<feature type="transmembrane region" description="Helical" evidence="2">
    <location>
        <begin position="174"/>
        <end position="197"/>
    </location>
</feature>
<keyword evidence="4" id="KW-1185">Reference proteome</keyword>
<gene>
    <name evidence="3" type="ORF">ACFPCS_08505</name>
</gene>
<organism evidence="3 4">
    <name type="scientific">Kocuria oceani</name>
    <dbReference type="NCBI Taxonomy" id="988827"/>
    <lineage>
        <taxon>Bacteria</taxon>
        <taxon>Bacillati</taxon>
        <taxon>Actinomycetota</taxon>
        <taxon>Actinomycetes</taxon>
        <taxon>Micrococcales</taxon>
        <taxon>Micrococcaceae</taxon>
        <taxon>Kocuria</taxon>
    </lineage>
</organism>
<evidence type="ECO:0000313" key="3">
    <source>
        <dbReference type="EMBL" id="MFC4903603.1"/>
    </source>
</evidence>
<keyword evidence="2" id="KW-0472">Membrane</keyword>
<sequence length="285" mass="30174">MRVVVVAARVSALVVAIWALVSRADCAFVTRTCLGSNLFSYFTVHSAFLLIVALLLAVLHTATGRPELGWLTGLRALATTYTTVSGAVFAVLLANAELFGHLFLVPRSSQVLHFVLPVYALLDFLLAPGRNRLRWATVWVATVFPALWAVYTLVRGRMVGWYPYFFLDPALVGGYRAVGTYALGLSMFILAVAFLTVAATRLPAVPGGPDPGRARRRDRSAGPSRPAGRRRPGARPAAVPEPAARGPEAAAPGTGVTAPAAPAPGPLAAEAGDPSPRNRSIGWGR</sequence>
<dbReference type="EMBL" id="JBHSIW010000008">
    <property type="protein sequence ID" value="MFC4903603.1"/>
    <property type="molecule type" value="Genomic_DNA"/>
</dbReference>
<evidence type="ECO:0000256" key="2">
    <source>
        <dbReference type="SAM" id="Phobius"/>
    </source>
</evidence>
<proteinExistence type="predicted"/>
<keyword evidence="2" id="KW-0812">Transmembrane</keyword>
<feature type="region of interest" description="Disordered" evidence="1">
    <location>
        <begin position="205"/>
        <end position="285"/>
    </location>
</feature>
<dbReference type="Proteomes" id="UP001595797">
    <property type="component" value="Unassembled WGS sequence"/>
</dbReference>
<comment type="caution">
    <text evidence="3">The sequence shown here is derived from an EMBL/GenBank/DDBJ whole genome shotgun (WGS) entry which is preliminary data.</text>
</comment>
<dbReference type="InterPro" id="IPR049713">
    <property type="entry name" value="Pr6Pr-like"/>
</dbReference>
<dbReference type="NCBIfam" id="NF038065">
    <property type="entry name" value="Pr6Pr"/>
    <property type="match status" value="1"/>
</dbReference>
<feature type="transmembrane region" description="Helical" evidence="2">
    <location>
        <begin position="74"/>
        <end position="96"/>
    </location>
</feature>
<feature type="transmembrane region" description="Helical" evidence="2">
    <location>
        <begin position="39"/>
        <end position="62"/>
    </location>
</feature>